<protein>
    <recommendedName>
        <fullName evidence="3">YD repeat-containing protein</fullName>
    </recommendedName>
</protein>
<proteinExistence type="predicted"/>
<evidence type="ECO:0008006" key="3">
    <source>
        <dbReference type="Google" id="ProtNLM"/>
    </source>
</evidence>
<reference evidence="1 2" key="1">
    <citation type="submission" date="2019-07" db="EMBL/GenBank/DDBJ databases">
        <authorList>
            <person name="Kim J."/>
        </authorList>
    </citation>
    <scope>NUCLEOTIDE SEQUENCE [LARGE SCALE GENOMIC DNA]</scope>
    <source>
        <strain evidence="2">dk17</strain>
    </source>
</reference>
<dbReference type="OrthoDB" id="1046747at2"/>
<comment type="caution">
    <text evidence="1">The sequence shown here is derived from an EMBL/GenBank/DDBJ whole genome shotgun (WGS) entry which is preliminary data.</text>
</comment>
<dbReference type="AlphaFoldDB" id="A0A563UES1"/>
<dbReference type="Proteomes" id="UP000320042">
    <property type="component" value="Unassembled WGS sequence"/>
</dbReference>
<gene>
    <name evidence="1" type="ORF">FPZ43_08390</name>
</gene>
<evidence type="ECO:0000313" key="2">
    <source>
        <dbReference type="Proteomes" id="UP000320042"/>
    </source>
</evidence>
<organism evidence="1 2">
    <name type="scientific">Mucilaginibacter pallidiroseus</name>
    <dbReference type="NCBI Taxonomy" id="2599295"/>
    <lineage>
        <taxon>Bacteria</taxon>
        <taxon>Pseudomonadati</taxon>
        <taxon>Bacteroidota</taxon>
        <taxon>Sphingobacteriia</taxon>
        <taxon>Sphingobacteriales</taxon>
        <taxon>Sphingobacteriaceae</taxon>
        <taxon>Mucilaginibacter</taxon>
    </lineage>
</organism>
<evidence type="ECO:0000313" key="1">
    <source>
        <dbReference type="EMBL" id="TWR29860.1"/>
    </source>
</evidence>
<dbReference type="EMBL" id="VOEJ01000003">
    <property type="protein sequence ID" value="TWR29860.1"/>
    <property type="molecule type" value="Genomic_DNA"/>
</dbReference>
<keyword evidence="2" id="KW-1185">Reference proteome</keyword>
<name>A0A563UES1_9SPHI</name>
<accession>A0A563UES1</accession>
<dbReference type="RefSeq" id="WP_146381416.1">
    <property type="nucleotide sequence ID" value="NZ_VOEJ01000003.1"/>
</dbReference>
<dbReference type="PROSITE" id="PS51257">
    <property type="entry name" value="PROKAR_LIPOPROTEIN"/>
    <property type="match status" value="1"/>
</dbReference>
<sequence>MKIYKTLLSLTALALGLSSCSKPKNDLQTDSIKGNVTKMVIGKYQPVEKNGQIINGNMTSKQVATYNEDGNVTNLDNTYIYGAGDSAEVSHKIYTFEYNADGQKVSIKESGSKQPFEFFKYEDRLVSEITYKGDAGKVSSTVKFSYNDGLISEVNYYNETGTVERKEKHLQNSKGLVEEIDSYDANGSAASKILFTYNNDGLVDTYKQTGGSYAFELEQKYFNTDKEGNWTRNVTYKDHKPYEITERTITYK</sequence>